<feature type="region of interest" description="Disordered" evidence="1">
    <location>
        <begin position="156"/>
        <end position="214"/>
    </location>
</feature>
<feature type="compositionally biased region" description="Basic and acidic residues" evidence="1">
    <location>
        <begin position="173"/>
        <end position="187"/>
    </location>
</feature>
<feature type="compositionally biased region" description="Gly residues" evidence="1">
    <location>
        <begin position="195"/>
        <end position="204"/>
    </location>
</feature>
<dbReference type="Pfam" id="PF09428">
    <property type="entry name" value="DUF2011"/>
    <property type="match status" value="1"/>
</dbReference>
<dbReference type="RefSeq" id="XP_040726996.1">
    <property type="nucleotide sequence ID" value="XM_040870987.1"/>
</dbReference>
<feature type="region of interest" description="Disordered" evidence="1">
    <location>
        <begin position="35"/>
        <end position="62"/>
    </location>
</feature>
<dbReference type="InterPro" id="IPR018555">
    <property type="entry name" value="C630.06c-like"/>
</dbReference>
<reference evidence="2 3" key="1">
    <citation type="submission" date="2016-07" db="EMBL/GenBank/DDBJ databases">
        <title>Pervasive Adenine N6-methylation of Active Genes in Fungi.</title>
        <authorList>
            <consortium name="DOE Joint Genome Institute"/>
            <person name="Mondo S.J."/>
            <person name="Dannebaum R.O."/>
            <person name="Kuo R.C."/>
            <person name="Labutti K."/>
            <person name="Haridas S."/>
            <person name="Kuo A."/>
            <person name="Salamov A."/>
            <person name="Ahrendt S.R."/>
            <person name="Lipzen A."/>
            <person name="Sullivan W."/>
            <person name="Andreopoulos W.B."/>
            <person name="Clum A."/>
            <person name="Lindquist E."/>
            <person name="Daum C."/>
            <person name="Ramamoorthy G.K."/>
            <person name="Gryganskyi A."/>
            <person name="Culley D."/>
            <person name="Magnuson J.K."/>
            <person name="James T.Y."/>
            <person name="O'Malley M.A."/>
            <person name="Stajich J.E."/>
            <person name="Spatafora J.W."/>
            <person name="Visel A."/>
            <person name="Grigoriev I.V."/>
        </authorList>
    </citation>
    <scope>NUCLEOTIDE SEQUENCE [LARGE SCALE GENOMIC DNA]</scope>
    <source>
        <strain evidence="2 3">12-1054</strain>
    </source>
</reference>
<protein>
    <submittedName>
        <fullName evidence="2">Uncharacterized protein</fullName>
    </submittedName>
</protein>
<gene>
    <name evidence="2" type="ORF">BCR37DRAFT_391289</name>
</gene>
<keyword evidence="3" id="KW-1185">Reference proteome</keyword>
<dbReference type="OrthoDB" id="5425061at2759"/>
<dbReference type="EMBL" id="MCFI01000004">
    <property type="protein sequence ID" value="ORY85514.1"/>
    <property type="molecule type" value="Genomic_DNA"/>
</dbReference>
<evidence type="ECO:0000313" key="3">
    <source>
        <dbReference type="Proteomes" id="UP000193685"/>
    </source>
</evidence>
<name>A0A1Y2FQB2_PROLT</name>
<sequence>MAGEMDEDGYVEPDQAQLAALASFMPDFEVVEHATGDSASSVASADAASVAEDVEPEFKAEEGEEFTYRLFSNVSTTKLNTAQEEQRDDVDEHGDIRYIHVEQKRSFDYYYQPSRLEALQSCTTVIDGDTVLKLSQQPWPGCAATDRVMHIKLDLSDKGKKRWRPSKARRDRFKLIKEQEAQKERQRAASRAGQRGRGGRGGGMSRTRGRGRGS</sequence>
<evidence type="ECO:0000256" key="1">
    <source>
        <dbReference type="SAM" id="MobiDB-lite"/>
    </source>
</evidence>
<dbReference type="STRING" id="56484.A0A1Y2FQB2"/>
<feature type="compositionally biased region" description="Low complexity" evidence="1">
    <location>
        <begin position="37"/>
        <end position="51"/>
    </location>
</feature>
<accession>A0A1Y2FQB2</accession>
<organism evidence="2 3">
    <name type="scientific">Protomyces lactucae-debilis</name>
    <dbReference type="NCBI Taxonomy" id="2754530"/>
    <lineage>
        <taxon>Eukaryota</taxon>
        <taxon>Fungi</taxon>
        <taxon>Dikarya</taxon>
        <taxon>Ascomycota</taxon>
        <taxon>Taphrinomycotina</taxon>
        <taxon>Taphrinomycetes</taxon>
        <taxon>Taphrinales</taxon>
        <taxon>Protomycetaceae</taxon>
        <taxon>Protomyces</taxon>
    </lineage>
</organism>
<proteinExistence type="predicted"/>
<evidence type="ECO:0000313" key="2">
    <source>
        <dbReference type="EMBL" id="ORY85514.1"/>
    </source>
</evidence>
<dbReference type="AlphaFoldDB" id="A0A1Y2FQB2"/>
<comment type="caution">
    <text evidence="2">The sequence shown here is derived from an EMBL/GenBank/DDBJ whole genome shotgun (WGS) entry which is preliminary data.</text>
</comment>
<feature type="compositionally biased region" description="Basic residues" evidence="1">
    <location>
        <begin position="159"/>
        <end position="172"/>
    </location>
</feature>
<dbReference type="GeneID" id="63787586"/>
<dbReference type="Proteomes" id="UP000193685">
    <property type="component" value="Unassembled WGS sequence"/>
</dbReference>